<evidence type="ECO:0000256" key="2">
    <source>
        <dbReference type="SAM" id="MobiDB-lite"/>
    </source>
</evidence>
<dbReference type="Pfam" id="PF01261">
    <property type="entry name" value="AP_endonuc_2"/>
    <property type="match status" value="1"/>
</dbReference>
<gene>
    <name evidence="4" type="primary">frlC</name>
    <name evidence="4" type="ORF">GCM10008096_01900</name>
</gene>
<organism evidence="4 5">
    <name type="scientific">Zhihengliuella salsuginis</name>
    <dbReference type="NCBI Taxonomy" id="578222"/>
    <lineage>
        <taxon>Bacteria</taxon>
        <taxon>Bacillati</taxon>
        <taxon>Actinomycetota</taxon>
        <taxon>Actinomycetes</taxon>
        <taxon>Micrococcales</taxon>
        <taxon>Micrococcaceae</taxon>
        <taxon>Zhihengliuella</taxon>
    </lineage>
</organism>
<feature type="domain" description="Xylose isomerase-like TIM barrel" evidence="3">
    <location>
        <begin position="25"/>
        <end position="273"/>
    </location>
</feature>
<keyword evidence="4" id="KW-0255">Endonuclease</keyword>
<dbReference type="InterPro" id="IPR013022">
    <property type="entry name" value="Xyl_isomerase-like_TIM-brl"/>
</dbReference>
<evidence type="ECO:0000259" key="3">
    <source>
        <dbReference type="Pfam" id="PF01261"/>
    </source>
</evidence>
<protein>
    <submittedName>
        <fullName evidence="4">AP endonuclease</fullName>
    </submittedName>
</protein>
<feature type="region of interest" description="Disordered" evidence="2">
    <location>
        <begin position="276"/>
        <end position="295"/>
    </location>
</feature>
<dbReference type="GO" id="GO:0004519">
    <property type="term" value="F:endonuclease activity"/>
    <property type="evidence" value="ECO:0007669"/>
    <property type="project" value="UniProtKB-KW"/>
</dbReference>
<comment type="caution">
    <text evidence="4">The sequence shown here is derived from an EMBL/GenBank/DDBJ whole genome shotgun (WGS) entry which is preliminary data.</text>
</comment>
<dbReference type="InterPro" id="IPR050312">
    <property type="entry name" value="IolE/XylAMocC-like"/>
</dbReference>
<evidence type="ECO:0000313" key="5">
    <source>
        <dbReference type="Proteomes" id="UP000642819"/>
    </source>
</evidence>
<dbReference type="RefSeq" id="WP_189348231.1">
    <property type="nucleotide sequence ID" value="NZ_BMXK01000001.1"/>
</dbReference>
<name>A0ABQ3GBS3_9MICC</name>
<keyword evidence="5" id="KW-1185">Reference proteome</keyword>
<dbReference type="PANTHER" id="PTHR12110">
    <property type="entry name" value="HYDROXYPYRUVATE ISOMERASE"/>
    <property type="match status" value="1"/>
</dbReference>
<proteinExistence type="predicted"/>
<evidence type="ECO:0000313" key="4">
    <source>
        <dbReference type="EMBL" id="GHC99583.1"/>
    </source>
</evidence>
<keyword evidence="4" id="KW-0540">Nuclease</keyword>
<dbReference type="Gene3D" id="3.20.20.150">
    <property type="entry name" value="Divalent-metal-dependent TIM barrel enzymes"/>
    <property type="match status" value="1"/>
</dbReference>
<keyword evidence="4" id="KW-0378">Hydrolase</keyword>
<dbReference type="Proteomes" id="UP000642819">
    <property type="component" value="Unassembled WGS sequence"/>
</dbReference>
<dbReference type="EMBL" id="BMXK01000001">
    <property type="protein sequence ID" value="GHC99583.1"/>
    <property type="molecule type" value="Genomic_DNA"/>
</dbReference>
<evidence type="ECO:0000256" key="1">
    <source>
        <dbReference type="ARBA" id="ARBA00023277"/>
    </source>
</evidence>
<dbReference type="SUPFAM" id="SSF51658">
    <property type="entry name" value="Xylose isomerase-like"/>
    <property type="match status" value="1"/>
</dbReference>
<reference evidence="5" key="1">
    <citation type="journal article" date="2019" name="Int. J. Syst. Evol. Microbiol.">
        <title>The Global Catalogue of Microorganisms (GCM) 10K type strain sequencing project: providing services to taxonomists for standard genome sequencing and annotation.</title>
        <authorList>
            <consortium name="The Broad Institute Genomics Platform"/>
            <consortium name="The Broad Institute Genome Sequencing Center for Infectious Disease"/>
            <person name="Wu L."/>
            <person name="Ma J."/>
        </authorList>
    </citation>
    <scope>NUCLEOTIDE SEQUENCE [LARGE SCALE GENOMIC DNA]</scope>
    <source>
        <strain evidence="5">KCTC 19466</strain>
    </source>
</reference>
<dbReference type="InterPro" id="IPR036237">
    <property type="entry name" value="Xyl_isomerase-like_sf"/>
</dbReference>
<sequence>MTAPLIDRVAGSNFGYQHLPLERCFDDLAGLGRTAVELWGIAPHAHVPWLDDAAARSIRAAAAARGLQVVCFTPEQVAYPVNLASPDPRLRAESLAMFRRAAELAIELGSDLLFLTSGRGGEDEPRASGWSRAVDGLGEVTGYAAELGLTCVLEPLQRVESNLVTTAADARRMLDDVAAPNLGVVLDTVAAAVAGDTVEDYFSLFGEHVRHVHLIDGAPAGHLAWGDGELSLAEIVAALENHGYAGHATVELFGDGRYAQDPRSALERSLAAIERAGTTAAGPAPGHRAPASRPT</sequence>
<accession>A0ABQ3GBS3</accession>
<keyword evidence="1" id="KW-0119">Carbohydrate metabolism</keyword>